<reference evidence="1" key="1">
    <citation type="submission" date="2017-07" db="EMBL/GenBank/DDBJ databases">
        <title>Taro Niue Genome Assembly and Annotation.</title>
        <authorList>
            <person name="Atibalentja N."/>
            <person name="Keating K."/>
            <person name="Fields C.J."/>
        </authorList>
    </citation>
    <scope>NUCLEOTIDE SEQUENCE</scope>
    <source>
        <strain evidence="1">Niue_2</strain>
        <tissue evidence="1">Leaf</tissue>
    </source>
</reference>
<feature type="non-terminal residue" evidence="1">
    <location>
        <position position="1"/>
    </location>
</feature>
<proteinExistence type="predicted"/>
<dbReference type="EMBL" id="NMUH01006452">
    <property type="protein sequence ID" value="MQM15299.1"/>
    <property type="molecule type" value="Genomic_DNA"/>
</dbReference>
<gene>
    <name evidence="1" type="ORF">Taro_048241</name>
</gene>
<accession>A0A843WXW7</accession>
<organism evidence="1 2">
    <name type="scientific">Colocasia esculenta</name>
    <name type="common">Wild taro</name>
    <name type="synonym">Arum esculentum</name>
    <dbReference type="NCBI Taxonomy" id="4460"/>
    <lineage>
        <taxon>Eukaryota</taxon>
        <taxon>Viridiplantae</taxon>
        <taxon>Streptophyta</taxon>
        <taxon>Embryophyta</taxon>
        <taxon>Tracheophyta</taxon>
        <taxon>Spermatophyta</taxon>
        <taxon>Magnoliopsida</taxon>
        <taxon>Liliopsida</taxon>
        <taxon>Araceae</taxon>
        <taxon>Aroideae</taxon>
        <taxon>Colocasieae</taxon>
        <taxon>Colocasia</taxon>
    </lineage>
</organism>
<dbReference type="Proteomes" id="UP000652761">
    <property type="component" value="Unassembled WGS sequence"/>
</dbReference>
<evidence type="ECO:0000313" key="2">
    <source>
        <dbReference type="Proteomes" id="UP000652761"/>
    </source>
</evidence>
<protein>
    <submittedName>
        <fullName evidence="1">Uncharacterized protein</fullName>
    </submittedName>
</protein>
<evidence type="ECO:0000313" key="1">
    <source>
        <dbReference type="EMBL" id="MQM15299.1"/>
    </source>
</evidence>
<keyword evidence="2" id="KW-1185">Reference proteome</keyword>
<sequence>MAISGDVDLEASILKWFWRTKAAQSVENADRASFYEFFLHGPAVVRGLQVWYWLDSTVLWLYCVVVEQQLDLSSVTARLRVVVFVSGDSLVVICDCLLCAVLVAQWHLWYLVTLGVEVNLCSVEVIWCDLPLVVVTLLK</sequence>
<name>A0A843WXW7_COLES</name>
<dbReference type="AlphaFoldDB" id="A0A843WXW7"/>
<comment type="caution">
    <text evidence="1">The sequence shown here is derived from an EMBL/GenBank/DDBJ whole genome shotgun (WGS) entry which is preliminary data.</text>
</comment>